<dbReference type="CDD" id="cd00093">
    <property type="entry name" value="HTH_XRE"/>
    <property type="match status" value="1"/>
</dbReference>
<dbReference type="SUPFAM" id="SSF47413">
    <property type="entry name" value="lambda repressor-like DNA-binding domains"/>
    <property type="match status" value="1"/>
</dbReference>
<dbReference type="GO" id="GO:0003677">
    <property type="term" value="F:DNA binding"/>
    <property type="evidence" value="ECO:0007669"/>
    <property type="project" value="UniProtKB-KW"/>
</dbReference>
<evidence type="ECO:0000313" key="3">
    <source>
        <dbReference type="EMBL" id="KPX09499.1"/>
    </source>
</evidence>
<dbReference type="GO" id="GO:0005829">
    <property type="term" value="C:cytosol"/>
    <property type="evidence" value="ECO:0007669"/>
    <property type="project" value="TreeGrafter"/>
</dbReference>
<evidence type="ECO:0000256" key="1">
    <source>
        <dbReference type="ARBA" id="ARBA00023125"/>
    </source>
</evidence>
<dbReference type="AlphaFoldDB" id="A0A9X0KV75"/>
<dbReference type="GO" id="GO:0003700">
    <property type="term" value="F:DNA-binding transcription factor activity"/>
    <property type="evidence" value="ECO:0007669"/>
    <property type="project" value="TreeGrafter"/>
</dbReference>
<comment type="caution">
    <text evidence="3">The sequence shown here is derived from an EMBL/GenBank/DDBJ whole genome shotgun (WGS) entry which is preliminary data.</text>
</comment>
<dbReference type="InterPro" id="IPR050807">
    <property type="entry name" value="TransReg_Diox_bact_type"/>
</dbReference>
<keyword evidence="1" id="KW-0238">DNA-binding</keyword>
<feature type="domain" description="HTH cro/C1-type" evidence="2">
    <location>
        <begin position="23"/>
        <end position="77"/>
    </location>
</feature>
<dbReference type="InterPro" id="IPR001387">
    <property type="entry name" value="Cro/C1-type_HTH"/>
</dbReference>
<dbReference type="PANTHER" id="PTHR46797">
    <property type="entry name" value="HTH-TYPE TRANSCRIPTIONAL REGULATOR"/>
    <property type="match status" value="1"/>
</dbReference>
<dbReference type="SMART" id="SM00530">
    <property type="entry name" value="HTH_XRE"/>
    <property type="match status" value="1"/>
</dbReference>
<dbReference type="InterPro" id="IPR010982">
    <property type="entry name" value="Lambda_DNA-bd_dom_sf"/>
</dbReference>
<dbReference type="Proteomes" id="UP000050345">
    <property type="component" value="Unassembled WGS sequence"/>
</dbReference>
<evidence type="ECO:0000313" key="4">
    <source>
        <dbReference type="Proteomes" id="UP000050345"/>
    </source>
</evidence>
<gene>
    <name evidence="3" type="ORF">ALO73_101953</name>
</gene>
<name>A0A9X0KV75_PSESX</name>
<dbReference type="Gene3D" id="1.10.260.40">
    <property type="entry name" value="lambda repressor-like DNA-binding domains"/>
    <property type="match status" value="1"/>
</dbReference>
<accession>A0A9X0KV75</accession>
<sequence length="129" mass="14426">MYERISFFGVEMDSLGAFIGVRVRAFRKAHGFNQDQLAELVGCEKMTISRYERGVGTPNLDHLVKLCVALKISPAELLPADGISSSREHLPKLRDEAVKKILTIDSTDGLKDVIRLADWILNSQDINKI</sequence>
<dbReference type="PANTHER" id="PTHR46797:SF1">
    <property type="entry name" value="METHYLPHOSPHONATE SYNTHASE"/>
    <property type="match status" value="1"/>
</dbReference>
<dbReference type="Pfam" id="PF01381">
    <property type="entry name" value="HTH_3"/>
    <property type="match status" value="1"/>
</dbReference>
<evidence type="ECO:0000259" key="2">
    <source>
        <dbReference type="PROSITE" id="PS50943"/>
    </source>
</evidence>
<proteinExistence type="predicted"/>
<protein>
    <submittedName>
        <fullName evidence="3">PbsX family transcriptional regulator</fullName>
    </submittedName>
</protein>
<reference evidence="3 4" key="1">
    <citation type="submission" date="2015-09" db="EMBL/GenBank/DDBJ databases">
        <title>Genome announcement of multiple Pseudomonas syringae strains.</title>
        <authorList>
            <person name="Thakur S."/>
            <person name="Wang P.W."/>
            <person name="Gong Y."/>
            <person name="Weir B.S."/>
            <person name="Guttman D.S."/>
        </authorList>
    </citation>
    <scope>NUCLEOTIDE SEQUENCE [LARGE SCALE GENOMIC DNA]</scope>
    <source>
        <strain evidence="3 4">ICMP9757</strain>
    </source>
</reference>
<organism evidence="3 4">
    <name type="scientific">Pseudomonas syringae pv. daphniphylli</name>
    <dbReference type="NCBI Taxonomy" id="264455"/>
    <lineage>
        <taxon>Bacteria</taxon>
        <taxon>Pseudomonadati</taxon>
        <taxon>Pseudomonadota</taxon>
        <taxon>Gammaproteobacteria</taxon>
        <taxon>Pseudomonadales</taxon>
        <taxon>Pseudomonadaceae</taxon>
        <taxon>Pseudomonas</taxon>
        <taxon>Pseudomonas syringae</taxon>
    </lineage>
</organism>
<dbReference type="PROSITE" id="PS50943">
    <property type="entry name" value="HTH_CROC1"/>
    <property type="match status" value="1"/>
</dbReference>
<dbReference type="EMBL" id="LJQF01000302">
    <property type="protein sequence ID" value="KPX09499.1"/>
    <property type="molecule type" value="Genomic_DNA"/>
</dbReference>